<evidence type="ECO:0000313" key="7">
    <source>
        <dbReference type="EMBL" id="TDK25932.1"/>
    </source>
</evidence>
<dbReference type="Proteomes" id="UP000295411">
    <property type="component" value="Unassembled WGS sequence"/>
</dbReference>
<evidence type="ECO:0000256" key="6">
    <source>
        <dbReference type="PIRNR" id="PIRNR039090"/>
    </source>
</evidence>
<keyword evidence="4 6" id="KW-1005">Bacterial flagellum biogenesis</keyword>
<evidence type="ECO:0000256" key="5">
    <source>
        <dbReference type="ARBA" id="ARBA00023186"/>
    </source>
</evidence>
<dbReference type="PANTHER" id="PTHR34773">
    <property type="entry name" value="FLAGELLAR SECRETION CHAPERONE FLIS"/>
    <property type="match status" value="1"/>
</dbReference>
<dbReference type="OrthoDB" id="3268516at2"/>
<accession>A0A4R5TXN4</accession>
<keyword evidence="7" id="KW-0966">Cell projection</keyword>
<dbReference type="AlphaFoldDB" id="A0A4R5TXN4"/>
<proteinExistence type="inferred from homology"/>
<dbReference type="GO" id="GO:0071973">
    <property type="term" value="P:bacterial-type flagellum-dependent cell motility"/>
    <property type="evidence" value="ECO:0007669"/>
    <property type="project" value="TreeGrafter"/>
</dbReference>
<keyword evidence="3 6" id="KW-0963">Cytoplasm</keyword>
<dbReference type="Pfam" id="PF02561">
    <property type="entry name" value="FliS"/>
    <property type="match status" value="1"/>
</dbReference>
<gene>
    <name evidence="7" type="primary">fliS</name>
    <name evidence="7" type="ORF">E2F48_11215</name>
</gene>
<keyword evidence="5" id="KW-0143">Chaperone</keyword>
<evidence type="ECO:0000256" key="1">
    <source>
        <dbReference type="ARBA" id="ARBA00004514"/>
    </source>
</evidence>
<reference evidence="7 8" key="1">
    <citation type="submission" date="2019-03" db="EMBL/GenBank/DDBJ databases">
        <title>Arthrobacter sp. nov., an bacterium isolated from biocrust in Mu Us Desert.</title>
        <authorList>
            <person name="Lixiong L."/>
        </authorList>
    </citation>
    <scope>NUCLEOTIDE SEQUENCE [LARGE SCALE GENOMIC DNA]</scope>
    <source>
        <strain evidence="7 8">SLN-3</strain>
    </source>
</reference>
<name>A0A4R5TXN4_9MICC</name>
<dbReference type="Gene3D" id="1.20.120.340">
    <property type="entry name" value="Flagellar protein FliS"/>
    <property type="match status" value="1"/>
</dbReference>
<dbReference type="InterPro" id="IPR036584">
    <property type="entry name" value="FliS_sf"/>
</dbReference>
<dbReference type="PANTHER" id="PTHR34773:SF1">
    <property type="entry name" value="FLAGELLAR SECRETION CHAPERONE FLIS"/>
    <property type="match status" value="1"/>
</dbReference>
<dbReference type="CDD" id="cd16098">
    <property type="entry name" value="FliS"/>
    <property type="match status" value="1"/>
</dbReference>
<keyword evidence="7" id="KW-0969">Cilium</keyword>
<dbReference type="GO" id="GO:0044780">
    <property type="term" value="P:bacterial-type flagellum assembly"/>
    <property type="evidence" value="ECO:0007669"/>
    <property type="project" value="InterPro"/>
</dbReference>
<dbReference type="InterPro" id="IPR003713">
    <property type="entry name" value="FliS"/>
</dbReference>
<evidence type="ECO:0000256" key="3">
    <source>
        <dbReference type="ARBA" id="ARBA00022490"/>
    </source>
</evidence>
<dbReference type="EMBL" id="SMTK01000003">
    <property type="protein sequence ID" value="TDK25932.1"/>
    <property type="molecule type" value="Genomic_DNA"/>
</dbReference>
<protein>
    <recommendedName>
        <fullName evidence="6">Flagellar secretion chaperone FliS</fullName>
    </recommendedName>
</protein>
<comment type="caution">
    <text evidence="7">The sequence shown here is derived from an EMBL/GenBank/DDBJ whole genome shotgun (WGS) entry which is preliminary data.</text>
</comment>
<sequence>MNTSTDQRRKYLRESVLSATPARLLTMLYDRLLLDLARAEQAQAAENWQAASAQLLHAQEIIAELSSSLKKDAWDGAENLFGLYTYVSNALMAANMHRDIKATRECIALLEPLREAWHEASASLPAQNSWDPARSAGSLGVA</sequence>
<keyword evidence="8" id="KW-1185">Reference proteome</keyword>
<dbReference type="PIRSF" id="PIRSF039090">
    <property type="entry name" value="Flis"/>
    <property type="match status" value="1"/>
</dbReference>
<keyword evidence="7" id="KW-0282">Flagellum</keyword>
<dbReference type="GO" id="GO:0005829">
    <property type="term" value="C:cytosol"/>
    <property type="evidence" value="ECO:0007669"/>
    <property type="project" value="UniProtKB-SubCell"/>
</dbReference>
<organism evidence="7 8">
    <name type="scientific">Arthrobacter crusticola</name>
    <dbReference type="NCBI Taxonomy" id="2547960"/>
    <lineage>
        <taxon>Bacteria</taxon>
        <taxon>Bacillati</taxon>
        <taxon>Actinomycetota</taxon>
        <taxon>Actinomycetes</taxon>
        <taxon>Micrococcales</taxon>
        <taxon>Micrococcaceae</taxon>
        <taxon>Arthrobacter</taxon>
    </lineage>
</organism>
<dbReference type="NCBIfam" id="TIGR00208">
    <property type="entry name" value="fliS"/>
    <property type="match status" value="1"/>
</dbReference>
<comment type="subcellular location">
    <subcellularLocation>
        <location evidence="1 6">Cytoplasm</location>
        <location evidence="1 6">Cytosol</location>
    </subcellularLocation>
</comment>
<evidence type="ECO:0000313" key="8">
    <source>
        <dbReference type="Proteomes" id="UP000295411"/>
    </source>
</evidence>
<evidence type="ECO:0000256" key="4">
    <source>
        <dbReference type="ARBA" id="ARBA00022795"/>
    </source>
</evidence>
<evidence type="ECO:0000256" key="2">
    <source>
        <dbReference type="ARBA" id="ARBA00008787"/>
    </source>
</evidence>
<dbReference type="SUPFAM" id="SSF101116">
    <property type="entry name" value="Flagellar export chaperone FliS"/>
    <property type="match status" value="1"/>
</dbReference>
<comment type="similarity">
    <text evidence="2 6">Belongs to the FliS family.</text>
</comment>